<gene>
    <name evidence="2" type="ORF">EYF80_066758</name>
</gene>
<evidence type="ECO:0000256" key="1">
    <source>
        <dbReference type="SAM" id="MobiDB-lite"/>
    </source>
</evidence>
<evidence type="ECO:0000313" key="2">
    <source>
        <dbReference type="EMBL" id="TNN23124.1"/>
    </source>
</evidence>
<dbReference type="AlphaFoldDB" id="A0A4Z2E391"/>
<name>A0A4Z2E391_9TELE</name>
<feature type="region of interest" description="Disordered" evidence="1">
    <location>
        <begin position="21"/>
        <end position="40"/>
    </location>
</feature>
<dbReference type="Proteomes" id="UP000314294">
    <property type="component" value="Unassembled WGS sequence"/>
</dbReference>
<feature type="region of interest" description="Disordered" evidence="1">
    <location>
        <begin position="59"/>
        <end position="89"/>
    </location>
</feature>
<comment type="caution">
    <text evidence="2">The sequence shown here is derived from an EMBL/GenBank/DDBJ whole genome shotgun (WGS) entry which is preliminary data.</text>
</comment>
<evidence type="ECO:0000313" key="3">
    <source>
        <dbReference type="Proteomes" id="UP000314294"/>
    </source>
</evidence>
<accession>A0A4Z2E391</accession>
<feature type="compositionally biased region" description="Polar residues" evidence="1">
    <location>
        <begin position="23"/>
        <end position="33"/>
    </location>
</feature>
<feature type="compositionally biased region" description="Basic and acidic residues" evidence="1">
    <location>
        <begin position="78"/>
        <end position="89"/>
    </location>
</feature>
<protein>
    <submittedName>
        <fullName evidence="2">Uncharacterized protein</fullName>
    </submittedName>
</protein>
<keyword evidence="3" id="KW-1185">Reference proteome</keyword>
<organism evidence="2 3">
    <name type="scientific">Liparis tanakae</name>
    <name type="common">Tanaka's snailfish</name>
    <dbReference type="NCBI Taxonomy" id="230148"/>
    <lineage>
        <taxon>Eukaryota</taxon>
        <taxon>Metazoa</taxon>
        <taxon>Chordata</taxon>
        <taxon>Craniata</taxon>
        <taxon>Vertebrata</taxon>
        <taxon>Euteleostomi</taxon>
        <taxon>Actinopterygii</taxon>
        <taxon>Neopterygii</taxon>
        <taxon>Teleostei</taxon>
        <taxon>Neoteleostei</taxon>
        <taxon>Acanthomorphata</taxon>
        <taxon>Eupercaria</taxon>
        <taxon>Perciformes</taxon>
        <taxon>Cottioidei</taxon>
        <taxon>Cottales</taxon>
        <taxon>Liparidae</taxon>
        <taxon>Liparis</taxon>
    </lineage>
</organism>
<reference evidence="2 3" key="1">
    <citation type="submission" date="2019-03" db="EMBL/GenBank/DDBJ databases">
        <title>First draft genome of Liparis tanakae, snailfish: a comprehensive survey of snailfish specific genes.</title>
        <authorList>
            <person name="Kim W."/>
            <person name="Song I."/>
            <person name="Jeong J.-H."/>
            <person name="Kim D."/>
            <person name="Kim S."/>
            <person name="Ryu S."/>
            <person name="Song J.Y."/>
            <person name="Lee S.K."/>
        </authorList>
    </citation>
    <scope>NUCLEOTIDE SEQUENCE [LARGE SCALE GENOMIC DNA]</scope>
    <source>
        <tissue evidence="2">Muscle</tissue>
    </source>
</reference>
<dbReference type="EMBL" id="SRLO01019656">
    <property type="protein sequence ID" value="TNN23124.1"/>
    <property type="molecule type" value="Genomic_DNA"/>
</dbReference>
<proteinExistence type="predicted"/>
<sequence length="89" mass="9671">MDQECERLLSESCRALRDHRSAISGSAARQTAECSARRRRKRRMQRAVLLGVLALLQSGAGGGESASGCRSNTGHVQAGRERKEADEDT</sequence>